<evidence type="ECO:0000256" key="1">
    <source>
        <dbReference type="SAM" id="MobiDB-lite"/>
    </source>
</evidence>
<sequence length="68" mass="6853">MGCRGVGFVAPGVDDESAAEGGVIAAAAVNGQSAVEVIATPPINDASAADGRRSLRPPWTMSELPDWS</sequence>
<evidence type="ECO:0000313" key="2">
    <source>
        <dbReference type="EMBL" id="GEM36571.1"/>
    </source>
</evidence>
<proteinExistence type="predicted"/>
<dbReference type="AlphaFoldDB" id="A0A511M7K4"/>
<comment type="caution">
    <text evidence="2">The sequence shown here is derived from an EMBL/GenBank/DDBJ whole genome shotgun (WGS) entry which is preliminary data.</text>
</comment>
<keyword evidence="3" id="KW-1185">Reference proteome</keyword>
<dbReference type="EMBL" id="BJXA01000004">
    <property type="protein sequence ID" value="GEM36571.1"/>
    <property type="molecule type" value="Genomic_DNA"/>
</dbReference>
<evidence type="ECO:0000313" key="3">
    <source>
        <dbReference type="Proteomes" id="UP000321424"/>
    </source>
</evidence>
<protein>
    <submittedName>
        <fullName evidence="2">Uncharacterized protein</fullName>
    </submittedName>
</protein>
<accession>A0A511M7K4</accession>
<reference evidence="2 3" key="1">
    <citation type="submission" date="2019-07" db="EMBL/GenBank/DDBJ databases">
        <title>Whole genome shotgun sequence of Nocardia ninae NBRC 108245.</title>
        <authorList>
            <person name="Hosoyama A."/>
            <person name="Uohara A."/>
            <person name="Ohji S."/>
            <person name="Ichikawa N."/>
        </authorList>
    </citation>
    <scope>NUCLEOTIDE SEQUENCE [LARGE SCALE GENOMIC DNA]</scope>
    <source>
        <strain evidence="2 3">NBRC 108245</strain>
    </source>
</reference>
<name>A0A511M7K4_9NOCA</name>
<gene>
    <name evidence="2" type="ORF">NN4_10900</name>
</gene>
<dbReference type="Proteomes" id="UP000321424">
    <property type="component" value="Unassembled WGS sequence"/>
</dbReference>
<organism evidence="2 3">
    <name type="scientific">Nocardia ninae NBRC 108245</name>
    <dbReference type="NCBI Taxonomy" id="1210091"/>
    <lineage>
        <taxon>Bacteria</taxon>
        <taxon>Bacillati</taxon>
        <taxon>Actinomycetota</taxon>
        <taxon>Actinomycetes</taxon>
        <taxon>Mycobacteriales</taxon>
        <taxon>Nocardiaceae</taxon>
        <taxon>Nocardia</taxon>
    </lineage>
</organism>
<feature type="region of interest" description="Disordered" evidence="1">
    <location>
        <begin position="47"/>
        <end position="68"/>
    </location>
</feature>